<dbReference type="InterPro" id="IPR016181">
    <property type="entry name" value="Acyl_CoA_acyltransferase"/>
</dbReference>
<reference evidence="5" key="1">
    <citation type="submission" date="2016-10" db="EMBL/GenBank/DDBJ databases">
        <authorList>
            <person name="Varghese N."/>
            <person name="Submissions S."/>
        </authorList>
    </citation>
    <scope>NUCLEOTIDE SEQUENCE [LARGE SCALE GENOMIC DNA]</scope>
    <source>
        <strain evidence="5">CECT 8338</strain>
    </source>
</reference>
<feature type="domain" description="N-acetyltransferase" evidence="3">
    <location>
        <begin position="4"/>
        <end position="140"/>
    </location>
</feature>
<dbReference type="EMBL" id="LT629787">
    <property type="protein sequence ID" value="SDU02796.1"/>
    <property type="molecule type" value="Genomic_DNA"/>
</dbReference>
<dbReference type="PROSITE" id="PS51186">
    <property type="entry name" value="GNAT"/>
    <property type="match status" value="1"/>
</dbReference>
<dbReference type="InterPro" id="IPR057691">
    <property type="entry name" value="DUF7931"/>
</dbReference>
<dbReference type="InterPro" id="IPR050832">
    <property type="entry name" value="Bact_Acetyltransf"/>
</dbReference>
<protein>
    <submittedName>
        <fullName evidence="4">Predicted N-acyltransferase, GNAT family</fullName>
    </submittedName>
</protein>
<dbReference type="OrthoDB" id="9796171at2"/>
<keyword evidence="1 4" id="KW-0808">Transferase</keyword>
<sequence>MTDIRINQVAWDGNEALKSIRHQVFVDEQQVPAELEWDADDAEATHFLLFVDDEPAGTARLLADGHIGRVAILPPWRGQGLGERLMLHIMAHAEAQGLSPLVLSAQVHALPFYAKLGFAISSEEYMEAGIPHREMRWPAAEKELPPIDFTSPGRFEVHNPPVATRARYTSELPQQLGTDSELVELDEDNAGDHLCHLILQTRHSLRVYHADLMLWLCHRQRVIDCLEQRIASEPRFALQVLLDQLPGNFLQGHSLAQLMHRFPSRVSIRQQHPELASDPQAYCLADSTGLMMLPQPQKKQGFIRYYSRDQVKRWQGRFQELWESGHTPSELRRFQL</sequence>
<evidence type="ECO:0000313" key="4">
    <source>
        <dbReference type="EMBL" id="SDU02796.1"/>
    </source>
</evidence>
<dbReference type="RefSeq" id="WP_092385298.1">
    <property type="nucleotide sequence ID" value="NZ_LT629787.1"/>
</dbReference>
<proteinExistence type="predicted"/>
<dbReference type="STRING" id="1434072.SAMN05216210_1314"/>
<keyword evidence="5" id="KW-1185">Reference proteome</keyword>
<dbReference type="GO" id="GO:0016747">
    <property type="term" value="F:acyltransferase activity, transferring groups other than amino-acyl groups"/>
    <property type="evidence" value="ECO:0007669"/>
    <property type="project" value="InterPro"/>
</dbReference>
<dbReference type="Proteomes" id="UP000243924">
    <property type="component" value="Chromosome I"/>
</dbReference>
<evidence type="ECO:0000256" key="2">
    <source>
        <dbReference type="ARBA" id="ARBA00023315"/>
    </source>
</evidence>
<name>A0A1H2F5Z6_9GAMM</name>
<accession>A0A1H2F5Z6</accession>
<dbReference type="Pfam" id="PF13673">
    <property type="entry name" value="Acetyltransf_10"/>
    <property type="match status" value="1"/>
</dbReference>
<dbReference type="SUPFAM" id="SSF55729">
    <property type="entry name" value="Acyl-CoA N-acyltransferases (Nat)"/>
    <property type="match status" value="1"/>
</dbReference>
<dbReference type="CDD" id="cd04301">
    <property type="entry name" value="NAT_SF"/>
    <property type="match status" value="1"/>
</dbReference>
<evidence type="ECO:0000256" key="1">
    <source>
        <dbReference type="ARBA" id="ARBA00022679"/>
    </source>
</evidence>
<dbReference type="PANTHER" id="PTHR43877">
    <property type="entry name" value="AMINOALKYLPHOSPHONATE N-ACETYLTRANSFERASE-RELATED-RELATED"/>
    <property type="match status" value="1"/>
</dbReference>
<keyword evidence="2 4" id="KW-0012">Acyltransferase</keyword>
<dbReference type="Gene3D" id="3.40.630.30">
    <property type="match status" value="1"/>
</dbReference>
<dbReference type="InterPro" id="IPR000182">
    <property type="entry name" value="GNAT_dom"/>
</dbReference>
<gene>
    <name evidence="4" type="ORF">SAMN05216210_1314</name>
</gene>
<evidence type="ECO:0000259" key="3">
    <source>
        <dbReference type="PROSITE" id="PS51186"/>
    </source>
</evidence>
<dbReference type="Pfam" id="PF25559">
    <property type="entry name" value="DUF7931"/>
    <property type="match status" value="1"/>
</dbReference>
<evidence type="ECO:0000313" key="5">
    <source>
        <dbReference type="Proteomes" id="UP000243924"/>
    </source>
</evidence>
<organism evidence="4 5">
    <name type="scientific">Halopseudomonas salegens</name>
    <dbReference type="NCBI Taxonomy" id="1434072"/>
    <lineage>
        <taxon>Bacteria</taxon>
        <taxon>Pseudomonadati</taxon>
        <taxon>Pseudomonadota</taxon>
        <taxon>Gammaproteobacteria</taxon>
        <taxon>Pseudomonadales</taxon>
        <taxon>Pseudomonadaceae</taxon>
        <taxon>Halopseudomonas</taxon>
    </lineage>
</organism>
<dbReference type="AlphaFoldDB" id="A0A1H2F5Z6"/>